<feature type="region of interest" description="Disordered" evidence="1">
    <location>
        <begin position="74"/>
        <end position="101"/>
    </location>
</feature>
<dbReference type="AlphaFoldDB" id="A0AAN9M9K4"/>
<dbReference type="GO" id="GO:0006952">
    <property type="term" value="P:defense response"/>
    <property type="evidence" value="ECO:0007669"/>
    <property type="project" value="InterPro"/>
</dbReference>
<sequence length="586" mass="65660">MIEKYIDPEEEKVQCKVSPRFGVVSCQISWTLGLFIESTTEGEKGTHMAESEYCPSEPDAEPINRCKKSKALMNNRKESKEASETTSSCTSRKGKYKGKGISCKRRNPRVLARRNRANVDTIGLPLGMSFAAIIAQVLYRRDTSAQSMSPGHLSMMCTLAVKESLTSVFGDKLDGLTRNFEQSFSSTLSTLQLLYESSKGSEGSKFNNMKMGIRGSKLSLYKGECSSDTVVGDGHSGSPSQVEIQERSICPEEVRDNFHMDSASHDLTLHWQPNQLVSFSQNSGSGIKNPMISTFEKSIVEQCRSNDLKTVALGLKMKKLKLKETELGLNFDLNDLKRLEIAMGESKASFEAEKFKSELEDTRHGELKKKCIDCLIAGLLIMSFSLLYGAYVYSYERITEATESCTPSSQESSSWWAPKSLFSFNFRLHVLWCQVQVMSRMAFGILMIFAVAYLLMQRSTTSSQTMPVTFILLMLGIGCGYCGKLCIDTLGGSGNMWLLYWEILCLLHFLSIGWTSALHIVLHGPVDALPTTKENTIFRYWIRRFLFYATLLVFLPLICGLMPFASLGQWKDHFMLKVSDFSGSEL</sequence>
<feature type="transmembrane region" description="Helical" evidence="2">
    <location>
        <begin position="545"/>
        <end position="565"/>
    </location>
</feature>
<dbReference type="InterPro" id="IPR044708">
    <property type="entry name" value="CPR5"/>
</dbReference>
<feature type="transmembrane region" description="Helical" evidence="2">
    <location>
        <begin position="468"/>
        <end position="487"/>
    </location>
</feature>
<keyword evidence="2" id="KW-0812">Transmembrane</keyword>
<feature type="transmembrane region" description="Helical" evidence="2">
    <location>
        <begin position="437"/>
        <end position="456"/>
    </location>
</feature>
<dbReference type="PANTHER" id="PTHR35322">
    <property type="entry name" value="PROTEIN CPR-5"/>
    <property type="match status" value="1"/>
</dbReference>
<feature type="transmembrane region" description="Helical" evidence="2">
    <location>
        <begin position="499"/>
        <end position="524"/>
    </location>
</feature>
<feature type="transmembrane region" description="Helical" evidence="2">
    <location>
        <begin position="122"/>
        <end position="139"/>
    </location>
</feature>
<feature type="compositionally biased region" description="Basic residues" evidence="1">
    <location>
        <begin position="92"/>
        <end position="101"/>
    </location>
</feature>
<keyword evidence="4" id="KW-1185">Reference proteome</keyword>
<evidence type="ECO:0008006" key="5">
    <source>
        <dbReference type="Google" id="ProtNLM"/>
    </source>
</evidence>
<organism evidence="3 4">
    <name type="scientific">Canavalia gladiata</name>
    <name type="common">Sword bean</name>
    <name type="synonym">Dolichos gladiatus</name>
    <dbReference type="NCBI Taxonomy" id="3824"/>
    <lineage>
        <taxon>Eukaryota</taxon>
        <taxon>Viridiplantae</taxon>
        <taxon>Streptophyta</taxon>
        <taxon>Embryophyta</taxon>
        <taxon>Tracheophyta</taxon>
        <taxon>Spermatophyta</taxon>
        <taxon>Magnoliopsida</taxon>
        <taxon>eudicotyledons</taxon>
        <taxon>Gunneridae</taxon>
        <taxon>Pentapetalae</taxon>
        <taxon>rosids</taxon>
        <taxon>fabids</taxon>
        <taxon>Fabales</taxon>
        <taxon>Fabaceae</taxon>
        <taxon>Papilionoideae</taxon>
        <taxon>50 kb inversion clade</taxon>
        <taxon>NPAAA clade</taxon>
        <taxon>indigoferoid/millettioid clade</taxon>
        <taxon>Phaseoleae</taxon>
        <taxon>Canavalia</taxon>
    </lineage>
</organism>
<dbReference type="EMBL" id="JAYMYQ010000002">
    <property type="protein sequence ID" value="KAK7350835.1"/>
    <property type="molecule type" value="Genomic_DNA"/>
</dbReference>
<reference evidence="3 4" key="1">
    <citation type="submission" date="2024-01" db="EMBL/GenBank/DDBJ databases">
        <title>The genomes of 5 underutilized Papilionoideae crops provide insights into root nodulation and disease resistanc.</title>
        <authorList>
            <person name="Jiang F."/>
        </authorList>
    </citation>
    <scope>NUCLEOTIDE SEQUENCE [LARGE SCALE GENOMIC DNA]</scope>
    <source>
        <strain evidence="3">LVBAO_FW01</strain>
        <tissue evidence="3">Leaves</tissue>
    </source>
</reference>
<evidence type="ECO:0000313" key="4">
    <source>
        <dbReference type="Proteomes" id="UP001367508"/>
    </source>
</evidence>
<dbReference type="Proteomes" id="UP001367508">
    <property type="component" value="Unassembled WGS sequence"/>
</dbReference>
<keyword evidence="2" id="KW-1133">Transmembrane helix</keyword>
<evidence type="ECO:0000256" key="2">
    <source>
        <dbReference type="SAM" id="Phobius"/>
    </source>
</evidence>
<name>A0AAN9M9K4_CANGL</name>
<comment type="caution">
    <text evidence="3">The sequence shown here is derived from an EMBL/GenBank/DDBJ whole genome shotgun (WGS) entry which is preliminary data.</text>
</comment>
<keyword evidence="2" id="KW-0472">Membrane</keyword>
<proteinExistence type="predicted"/>
<evidence type="ECO:0000313" key="3">
    <source>
        <dbReference type="EMBL" id="KAK7350835.1"/>
    </source>
</evidence>
<accession>A0AAN9M9K4</accession>
<protein>
    <recommendedName>
        <fullName evidence="5">Protein CPR-5</fullName>
    </recommendedName>
</protein>
<dbReference type="GO" id="GO:0010150">
    <property type="term" value="P:leaf senescence"/>
    <property type="evidence" value="ECO:0007669"/>
    <property type="project" value="InterPro"/>
</dbReference>
<dbReference type="PANTHER" id="PTHR35322:SF2">
    <property type="entry name" value="PROTEIN CPR-5"/>
    <property type="match status" value="1"/>
</dbReference>
<dbReference type="GO" id="GO:0010090">
    <property type="term" value="P:trichome morphogenesis"/>
    <property type="evidence" value="ECO:0007669"/>
    <property type="project" value="InterPro"/>
</dbReference>
<evidence type="ECO:0000256" key="1">
    <source>
        <dbReference type="SAM" id="MobiDB-lite"/>
    </source>
</evidence>
<gene>
    <name evidence="3" type="ORF">VNO77_09826</name>
</gene>
<feature type="transmembrane region" description="Helical" evidence="2">
    <location>
        <begin position="372"/>
        <end position="393"/>
    </location>
</feature>